<dbReference type="AlphaFoldDB" id="A0A0F9MBH4"/>
<gene>
    <name evidence="1" type="ORF">LCGC14_1175700</name>
</gene>
<protein>
    <submittedName>
        <fullName evidence="1">Uncharacterized protein</fullName>
    </submittedName>
</protein>
<sequence>MALEPGDRVTEVCEKVGKFPFALLDNPNSLQLDSIRHLKTIDTPEGIRPIRGSLPLTSLKQEYIDLFKGNNLTICESENFAYLHTPLRCKLSSVSIYLGINPMGPLGGDGIYKVTALGPIRIYQGGNDYTTIWNQVPNTVKIHAMSGETIFDLYNGPEISSYNETTFFGGFFYENTIFKCTAKISYVIEDTGDLYFGYPVYLLHVQLTVVIEDDNGEITVTEEATSLPRTTPALNINLSHSVETGIVGVTGEVGTLTKSAVTGFHVFVGYN</sequence>
<name>A0A0F9MBH4_9ZZZZ</name>
<reference evidence="1" key="1">
    <citation type="journal article" date="2015" name="Nature">
        <title>Complex archaea that bridge the gap between prokaryotes and eukaryotes.</title>
        <authorList>
            <person name="Spang A."/>
            <person name="Saw J.H."/>
            <person name="Jorgensen S.L."/>
            <person name="Zaremba-Niedzwiedzka K."/>
            <person name="Martijn J."/>
            <person name="Lind A.E."/>
            <person name="van Eijk R."/>
            <person name="Schleper C."/>
            <person name="Guy L."/>
            <person name="Ettema T.J."/>
        </authorList>
    </citation>
    <scope>NUCLEOTIDE SEQUENCE</scope>
</reference>
<comment type="caution">
    <text evidence="1">The sequence shown here is derived from an EMBL/GenBank/DDBJ whole genome shotgun (WGS) entry which is preliminary data.</text>
</comment>
<organism evidence="1">
    <name type="scientific">marine sediment metagenome</name>
    <dbReference type="NCBI Taxonomy" id="412755"/>
    <lineage>
        <taxon>unclassified sequences</taxon>
        <taxon>metagenomes</taxon>
        <taxon>ecological metagenomes</taxon>
    </lineage>
</organism>
<proteinExistence type="predicted"/>
<dbReference type="EMBL" id="LAZR01005846">
    <property type="protein sequence ID" value="KKM96676.1"/>
    <property type="molecule type" value="Genomic_DNA"/>
</dbReference>
<accession>A0A0F9MBH4</accession>
<evidence type="ECO:0000313" key="1">
    <source>
        <dbReference type="EMBL" id="KKM96676.1"/>
    </source>
</evidence>